<keyword evidence="7" id="KW-0482">Metalloprotease</keyword>
<evidence type="ECO:0000313" key="8">
    <source>
        <dbReference type="EMBL" id="KAF8817944.1"/>
    </source>
</evidence>
<name>A0ABQ7J4H1_9APIC</name>
<keyword evidence="4" id="KW-0479">Metal-binding</keyword>
<dbReference type="Gene3D" id="3.90.132.10">
    <property type="entry name" value="Leishmanolysin , domain 2"/>
    <property type="match status" value="1"/>
</dbReference>
<feature type="non-terminal residue" evidence="8">
    <location>
        <position position="500"/>
    </location>
</feature>
<evidence type="ECO:0000313" key="9">
    <source>
        <dbReference type="Proteomes" id="UP000823046"/>
    </source>
</evidence>
<dbReference type="Gene3D" id="3.10.170.20">
    <property type="match status" value="1"/>
</dbReference>
<proteinExistence type="inferred from homology"/>
<evidence type="ECO:0000256" key="3">
    <source>
        <dbReference type="ARBA" id="ARBA00022670"/>
    </source>
</evidence>
<dbReference type="Pfam" id="PF01457">
    <property type="entry name" value="Peptidase_M8"/>
    <property type="match status" value="1"/>
</dbReference>
<evidence type="ECO:0000256" key="6">
    <source>
        <dbReference type="ARBA" id="ARBA00022833"/>
    </source>
</evidence>
<dbReference type="PANTHER" id="PTHR10942:SF0">
    <property type="entry name" value="LEISHMANOLYSIN-LIKE PEPTIDASE"/>
    <property type="match status" value="1"/>
</dbReference>
<evidence type="ECO:0000256" key="5">
    <source>
        <dbReference type="ARBA" id="ARBA00022801"/>
    </source>
</evidence>
<evidence type="ECO:0000256" key="2">
    <source>
        <dbReference type="ARBA" id="ARBA00005860"/>
    </source>
</evidence>
<sequence length="500" mass="55176">MTVDVPSRQLLSANRNLQAGLSYNYRDSIRIAFYNDSLADIREESPSDYNLIYYEFLHAVAQKLSDTFRVERVTENFGLARVCRTVKFIPGPDGRRIRACNASDANIVGRCIGTPIPEGLYTEDIFVCYPNDTCIFKPGNAGFAKADLGVIIRADTTPDCSGNRRALAFAGTCVRDGNTDRPLLASLTLCQSLIRGMRSNRKLGVDTLLHEILHGMGFSISSFILFRYDNGTARISRNSFGRPTGPSNTTYMLGVPIGPRGQTSSYIVTETAKEYARNYFGCDTALGISIENQGGAGSALSHVERTSFFEDTMVAIGGVDGILSNGTLAILRDSGWYNIEFNQAGNPQWGYKDFSNNQCNMAGSLCFDETSTDDHSFCFSTGNRCSYDLTSINDCGFFNRDYDVPARFQYFDDPRKGGYEFTNFCPTTAHGTVRDSCMPLDIVCDYDFCRSGRDKNFDNRGGIHGLNSRCFESSLTRIGLTSAVAPTCYETECVATSEFS</sequence>
<dbReference type="InterPro" id="IPR001577">
    <property type="entry name" value="Peptidase_M8"/>
</dbReference>
<accession>A0ABQ7J4H1</accession>
<comment type="cofactor">
    <cofactor evidence="1">
        <name>Zn(2+)</name>
        <dbReference type="ChEBI" id="CHEBI:29105"/>
    </cofactor>
</comment>
<dbReference type="PANTHER" id="PTHR10942">
    <property type="entry name" value="LEISHMANOLYSIN-LIKE PEPTIDASE"/>
    <property type="match status" value="1"/>
</dbReference>
<protein>
    <recommendedName>
        <fullName evidence="10">Leishmanolysin-like peptidase</fullName>
    </recommendedName>
</protein>
<evidence type="ECO:0000256" key="7">
    <source>
        <dbReference type="ARBA" id="ARBA00023049"/>
    </source>
</evidence>
<dbReference type="EMBL" id="JADAQX010001187">
    <property type="protein sequence ID" value="KAF8817944.1"/>
    <property type="molecule type" value="Genomic_DNA"/>
</dbReference>
<dbReference type="Gene3D" id="2.10.55.10">
    <property type="entry name" value="Leishmanolysin domain 3"/>
    <property type="match status" value="1"/>
</dbReference>
<reference evidence="8 9" key="1">
    <citation type="journal article" date="2020" name="bioRxiv">
        <title>Metabolic contributions of an alphaproteobacterial endosymbiont in the apicomplexan Cardiosporidium cionae.</title>
        <authorList>
            <person name="Hunter E.S."/>
            <person name="Paight C.J."/>
            <person name="Lane C.E."/>
        </authorList>
    </citation>
    <scope>NUCLEOTIDE SEQUENCE [LARGE SCALE GENOMIC DNA]</scope>
    <source>
        <strain evidence="8">ESH_2018</strain>
    </source>
</reference>
<evidence type="ECO:0000256" key="4">
    <source>
        <dbReference type="ARBA" id="ARBA00022723"/>
    </source>
</evidence>
<evidence type="ECO:0008006" key="10">
    <source>
        <dbReference type="Google" id="ProtNLM"/>
    </source>
</evidence>
<comment type="caution">
    <text evidence="8">The sequence shown here is derived from an EMBL/GenBank/DDBJ whole genome shotgun (WGS) entry which is preliminary data.</text>
</comment>
<organism evidence="8 9">
    <name type="scientific">Cardiosporidium cionae</name>
    <dbReference type="NCBI Taxonomy" id="476202"/>
    <lineage>
        <taxon>Eukaryota</taxon>
        <taxon>Sar</taxon>
        <taxon>Alveolata</taxon>
        <taxon>Apicomplexa</taxon>
        <taxon>Aconoidasida</taxon>
        <taxon>Nephromycida</taxon>
        <taxon>Cardiosporidium</taxon>
    </lineage>
</organism>
<keyword evidence="6" id="KW-0862">Zinc</keyword>
<gene>
    <name evidence="8" type="ORF">IE077_002645</name>
</gene>
<dbReference type="SUPFAM" id="SSF55486">
    <property type="entry name" value="Metalloproteases ('zincins'), catalytic domain"/>
    <property type="match status" value="1"/>
</dbReference>
<keyword evidence="9" id="KW-1185">Reference proteome</keyword>
<comment type="similarity">
    <text evidence="2">Belongs to the peptidase M8 family.</text>
</comment>
<evidence type="ECO:0000256" key="1">
    <source>
        <dbReference type="ARBA" id="ARBA00001947"/>
    </source>
</evidence>
<keyword evidence="3" id="KW-0645">Protease</keyword>
<keyword evidence="5" id="KW-0378">Hydrolase</keyword>
<dbReference type="Proteomes" id="UP000823046">
    <property type="component" value="Unassembled WGS sequence"/>
</dbReference>